<dbReference type="GO" id="GO:0030145">
    <property type="term" value="F:manganese ion binding"/>
    <property type="evidence" value="ECO:0007669"/>
    <property type="project" value="InterPro"/>
</dbReference>
<accession>A0A2H0AM96</accession>
<comment type="similarity">
    <text evidence="1">Belongs to the peptidase M17 family.</text>
</comment>
<dbReference type="GO" id="GO:0070006">
    <property type="term" value="F:metalloaminopeptidase activity"/>
    <property type="evidence" value="ECO:0007669"/>
    <property type="project" value="InterPro"/>
</dbReference>
<dbReference type="PANTHER" id="PTHR11963:SF23">
    <property type="entry name" value="CYTOSOL AMINOPEPTIDASE"/>
    <property type="match status" value="1"/>
</dbReference>
<evidence type="ECO:0000313" key="7">
    <source>
        <dbReference type="Proteomes" id="UP000230007"/>
    </source>
</evidence>
<name>A0A2H0AM96_9BACT</name>
<dbReference type="PROSITE" id="PS00631">
    <property type="entry name" value="CYTOSOL_AP"/>
    <property type="match status" value="1"/>
</dbReference>
<comment type="caution">
    <text evidence="6">The sequence shown here is derived from an EMBL/GenBank/DDBJ whole genome shotgun (WGS) entry which is preliminary data.</text>
</comment>
<dbReference type="EMBL" id="PCSK01000041">
    <property type="protein sequence ID" value="PIP45960.1"/>
    <property type="molecule type" value="Genomic_DNA"/>
</dbReference>
<evidence type="ECO:0000256" key="1">
    <source>
        <dbReference type="ARBA" id="ARBA00009528"/>
    </source>
</evidence>
<sequence>MFLCAKIEIAMRIKLATISSLPKNTQCLVVGISQKEAYKKHPFLSLVPASDRDYLQASLNAESVWNEKKVLIISLPSEPSRKIVLMGVGEGTSWNHRRRQASIRKAVLLSKDLKASSVALYLNDFSLPNMSPEAAVRTAAENILMANFSFNKYKEIPQGGWLAIETVSMVVNKIKKSLDKALDDGVIVGEEVNHCRVLSNTPGGDMTPKKLAAAALEDSKRIKTLKVKILDDKEITKLGMGGVIGVSRGSSERPYFIIMEYWGGAKSKTPLVFVGKGVTFDTGGLNLKPTDGIYEMHLDMSGGAAVINAISAIARLKLPINVIGLVPAVENMPSGSSYHPGDVLRTITGKTIEVLNTDAEGRIIL</sequence>
<dbReference type="InterPro" id="IPR043472">
    <property type="entry name" value="Macro_dom-like"/>
</dbReference>
<evidence type="ECO:0000256" key="3">
    <source>
        <dbReference type="ARBA" id="ARBA00022670"/>
    </source>
</evidence>
<dbReference type="GO" id="GO:0006508">
    <property type="term" value="P:proteolysis"/>
    <property type="evidence" value="ECO:0007669"/>
    <property type="project" value="UniProtKB-KW"/>
</dbReference>
<dbReference type="Gene3D" id="3.40.630.10">
    <property type="entry name" value="Zn peptidases"/>
    <property type="match status" value="1"/>
</dbReference>
<dbReference type="PANTHER" id="PTHR11963">
    <property type="entry name" value="LEUCINE AMINOPEPTIDASE-RELATED"/>
    <property type="match status" value="1"/>
</dbReference>
<dbReference type="PRINTS" id="PR00481">
    <property type="entry name" value="LAMNOPPTDASE"/>
</dbReference>
<dbReference type="Proteomes" id="UP000230007">
    <property type="component" value="Unassembled WGS sequence"/>
</dbReference>
<dbReference type="InterPro" id="IPR008283">
    <property type="entry name" value="Peptidase_M17_N"/>
</dbReference>
<evidence type="ECO:0000256" key="4">
    <source>
        <dbReference type="ARBA" id="ARBA00022801"/>
    </source>
</evidence>
<dbReference type="InterPro" id="IPR000819">
    <property type="entry name" value="Peptidase_M17_C"/>
</dbReference>
<gene>
    <name evidence="6" type="ORF">COX15_01865</name>
</gene>
<dbReference type="Pfam" id="PF00883">
    <property type="entry name" value="Peptidase_M17"/>
    <property type="match status" value="1"/>
</dbReference>
<dbReference type="CDD" id="cd00433">
    <property type="entry name" value="Peptidase_M17"/>
    <property type="match status" value="1"/>
</dbReference>
<keyword evidence="3" id="KW-0645">Protease</keyword>
<dbReference type="InterPro" id="IPR011356">
    <property type="entry name" value="Leucine_aapep/pepB"/>
</dbReference>
<keyword evidence="4" id="KW-0378">Hydrolase</keyword>
<evidence type="ECO:0000259" key="5">
    <source>
        <dbReference type="PROSITE" id="PS00631"/>
    </source>
</evidence>
<evidence type="ECO:0000256" key="2">
    <source>
        <dbReference type="ARBA" id="ARBA00022438"/>
    </source>
</evidence>
<feature type="domain" description="Cytosol aminopeptidase" evidence="5">
    <location>
        <begin position="356"/>
        <end position="363"/>
    </location>
</feature>
<feature type="non-terminal residue" evidence="6">
    <location>
        <position position="365"/>
    </location>
</feature>
<reference evidence="6 7" key="1">
    <citation type="submission" date="2017-09" db="EMBL/GenBank/DDBJ databases">
        <title>Depth-based differentiation of microbial function through sediment-hosted aquifers and enrichment of novel symbionts in the deep terrestrial subsurface.</title>
        <authorList>
            <person name="Probst A.J."/>
            <person name="Ladd B."/>
            <person name="Jarett J.K."/>
            <person name="Geller-Mcgrath D.E."/>
            <person name="Sieber C.M."/>
            <person name="Emerson J.B."/>
            <person name="Anantharaman K."/>
            <person name="Thomas B.C."/>
            <person name="Malmstrom R."/>
            <person name="Stieglmeier M."/>
            <person name="Klingl A."/>
            <person name="Woyke T."/>
            <person name="Ryan C.M."/>
            <person name="Banfield J.F."/>
        </authorList>
    </citation>
    <scope>NUCLEOTIDE SEQUENCE [LARGE SCALE GENOMIC DNA]</scope>
    <source>
        <strain evidence="6">CG23_combo_of_CG06-09_8_20_14_all_42_19</strain>
    </source>
</reference>
<organism evidence="6 7">
    <name type="scientific">Candidatus Colwellbacteria bacterium CG23_combo_of_CG06-09_8_20_14_all_42_19</name>
    <dbReference type="NCBI Taxonomy" id="1974541"/>
    <lineage>
        <taxon>Bacteria</taxon>
        <taxon>Candidatus Colwelliibacteriota</taxon>
    </lineage>
</organism>
<dbReference type="SUPFAM" id="SSF53187">
    <property type="entry name" value="Zn-dependent exopeptidases"/>
    <property type="match status" value="1"/>
</dbReference>
<dbReference type="Pfam" id="PF02789">
    <property type="entry name" value="Peptidase_M17_N"/>
    <property type="match status" value="1"/>
</dbReference>
<protein>
    <recommendedName>
        <fullName evidence="5">Cytosol aminopeptidase domain-containing protein</fullName>
    </recommendedName>
</protein>
<evidence type="ECO:0000313" key="6">
    <source>
        <dbReference type="EMBL" id="PIP45960.1"/>
    </source>
</evidence>
<dbReference type="AlphaFoldDB" id="A0A2H0AM96"/>
<proteinExistence type="inferred from homology"/>
<dbReference type="Gene3D" id="3.40.220.10">
    <property type="entry name" value="Leucine Aminopeptidase, subunit E, domain 1"/>
    <property type="match status" value="1"/>
</dbReference>
<keyword evidence="2" id="KW-0031">Aminopeptidase</keyword>
<dbReference type="SUPFAM" id="SSF52949">
    <property type="entry name" value="Macro domain-like"/>
    <property type="match status" value="1"/>
</dbReference>
<dbReference type="GO" id="GO:0005737">
    <property type="term" value="C:cytoplasm"/>
    <property type="evidence" value="ECO:0007669"/>
    <property type="project" value="InterPro"/>
</dbReference>